<dbReference type="InterPro" id="IPR021891">
    <property type="entry name" value="Telomerase_RBD"/>
</dbReference>
<dbReference type="GO" id="GO:0042162">
    <property type="term" value="F:telomeric DNA binding"/>
    <property type="evidence" value="ECO:0007669"/>
    <property type="project" value="TreeGrafter"/>
</dbReference>
<dbReference type="Proteomes" id="UP000326396">
    <property type="component" value="Linkage Group LG5"/>
</dbReference>
<dbReference type="GO" id="GO:0007004">
    <property type="term" value="P:telomere maintenance via telomerase"/>
    <property type="evidence" value="ECO:0007669"/>
    <property type="project" value="TreeGrafter"/>
</dbReference>
<evidence type="ECO:0000256" key="1">
    <source>
        <dbReference type="ARBA" id="ARBA00008001"/>
    </source>
</evidence>
<dbReference type="EC" id="2.7.7.49" evidence="2 13"/>
<evidence type="ECO:0000259" key="14">
    <source>
        <dbReference type="PROSITE" id="PS50878"/>
    </source>
</evidence>
<dbReference type="PRINTS" id="PR01365">
    <property type="entry name" value="TELOMERASERT"/>
</dbReference>
<evidence type="ECO:0000256" key="12">
    <source>
        <dbReference type="ARBA" id="ARBA00048173"/>
    </source>
</evidence>
<dbReference type="GO" id="GO:0046872">
    <property type="term" value="F:metal ion binding"/>
    <property type="evidence" value="ECO:0007669"/>
    <property type="project" value="UniProtKB-KW"/>
</dbReference>
<dbReference type="OrthoDB" id="289721at2759"/>
<dbReference type="InterPro" id="IPR000477">
    <property type="entry name" value="RT_dom"/>
</dbReference>
<evidence type="ECO:0000256" key="2">
    <source>
        <dbReference type="ARBA" id="ARBA00012493"/>
    </source>
</evidence>
<organism evidence="15 16">
    <name type="scientific">Mikania micrantha</name>
    <name type="common">bitter vine</name>
    <dbReference type="NCBI Taxonomy" id="192012"/>
    <lineage>
        <taxon>Eukaryota</taxon>
        <taxon>Viridiplantae</taxon>
        <taxon>Streptophyta</taxon>
        <taxon>Embryophyta</taxon>
        <taxon>Tracheophyta</taxon>
        <taxon>Spermatophyta</taxon>
        <taxon>Magnoliopsida</taxon>
        <taxon>eudicotyledons</taxon>
        <taxon>Gunneridae</taxon>
        <taxon>Pentapetalae</taxon>
        <taxon>asterids</taxon>
        <taxon>campanulids</taxon>
        <taxon>Asterales</taxon>
        <taxon>Asteraceae</taxon>
        <taxon>Asteroideae</taxon>
        <taxon>Heliantheae alliance</taxon>
        <taxon>Eupatorieae</taxon>
        <taxon>Mikania</taxon>
    </lineage>
</organism>
<dbReference type="Gene3D" id="1.10.132.70">
    <property type="match status" value="1"/>
</dbReference>
<evidence type="ECO:0000256" key="6">
    <source>
        <dbReference type="ARBA" id="ARBA00022695"/>
    </source>
</evidence>
<evidence type="ECO:0000256" key="9">
    <source>
        <dbReference type="ARBA" id="ARBA00022895"/>
    </source>
</evidence>
<comment type="similarity">
    <text evidence="1 13">Belongs to the reverse transcriptase family. Telomerase subfamily.</text>
</comment>
<dbReference type="EMBL" id="SZYD01000015">
    <property type="protein sequence ID" value="KAD3640284.1"/>
    <property type="molecule type" value="Genomic_DNA"/>
</dbReference>
<reference evidence="15 16" key="1">
    <citation type="submission" date="2019-05" db="EMBL/GenBank/DDBJ databases">
        <title>Mikania micrantha, genome provides insights into the molecular mechanism of rapid growth.</title>
        <authorList>
            <person name="Liu B."/>
        </authorList>
    </citation>
    <scope>NUCLEOTIDE SEQUENCE [LARGE SCALE GENOMIC DNA]</scope>
    <source>
        <strain evidence="15">NLD-2019</strain>
        <tissue evidence="15">Leaf</tissue>
    </source>
</reference>
<keyword evidence="6 13" id="KW-0548">Nucleotidyltransferase</keyword>
<keyword evidence="4 13" id="KW-0158">Chromosome</keyword>
<dbReference type="PANTHER" id="PTHR12066">
    <property type="entry name" value="TELOMERASE REVERSE TRANSCRIPTASE"/>
    <property type="match status" value="1"/>
</dbReference>
<evidence type="ECO:0000313" key="15">
    <source>
        <dbReference type="EMBL" id="KAD3640284.1"/>
    </source>
</evidence>
<dbReference type="Gene3D" id="1.10.357.90">
    <property type="match status" value="1"/>
</dbReference>
<protein>
    <recommendedName>
        <fullName evidence="3 13">Telomerase reverse transcriptase</fullName>
        <ecNumber evidence="2 13">2.7.7.49</ecNumber>
    </recommendedName>
    <alternativeName>
        <fullName evidence="13">Telomerase catalytic subunit</fullName>
    </alternativeName>
</protein>
<name>A0A5N6MLW3_9ASTR</name>
<evidence type="ECO:0000256" key="4">
    <source>
        <dbReference type="ARBA" id="ARBA00022454"/>
    </source>
</evidence>
<proteinExistence type="inferred from homology"/>
<dbReference type="Pfam" id="PF21399">
    <property type="entry name" value="TERT_C"/>
    <property type="match status" value="1"/>
</dbReference>
<keyword evidence="16" id="KW-1185">Reference proteome</keyword>
<gene>
    <name evidence="15" type="ORF">E3N88_29507</name>
</gene>
<evidence type="ECO:0000256" key="11">
    <source>
        <dbReference type="ARBA" id="ARBA00023242"/>
    </source>
</evidence>
<dbReference type="SMART" id="SM00975">
    <property type="entry name" value="Telomerase_RBD"/>
    <property type="match status" value="1"/>
</dbReference>
<keyword evidence="10 13" id="KW-0695">RNA-directed DNA polymerase</keyword>
<keyword evidence="9 13" id="KW-0779">Telomere</keyword>
<evidence type="ECO:0000256" key="7">
    <source>
        <dbReference type="ARBA" id="ARBA00022723"/>
    </source>
</evidence>
<keyword evidence="11 13" id="KW-0539">Nucleus</keyword>
<dbReference type="AlphaFoldDB" id="A0A5N6MLW3"/>
<evidence type="ECO:0000256" key="8">
    <source>
        <dbReference type="ARBA" id="ARBA00022842"/>
    </source>
</evidence>
<evidence type="ECO:0000256" key="10">
    <source>
        <dbReference type="ARBA" id="ARBA00022918"/>
    </source>
</evidence>
<dbReference type="Gene3D" id="3.30.70.2630">
    <property type="match status" value="1"/>
</dbReference>
<keyword evidence="8 13" id="KW-0460">Magnesium</keyword>
<comment type="caution">
    <text evidence="15">The sequence shown here is derived from an EMBL/GenBank/DDBJ whole genome shotgun (WGS) entry which is preliminary data.</text>
</comment>
<dbReference type="CDD" id="cd01648">
    <property type="entry name" value="TERT"/>
    <property type="match status" value="1"/>
</dbReference>
<dbReference type="GO" id="GO:0000781">
    <property type="term" value="C:chromosome, telomeric region"/>
    <property type="evidence" value="ECO:0007669"/>
    <property type="project" value="UniProtKB-SubCell"/>
</dbReference>
<dbReference type="InterPro" id="IPR003545">
    <property type="entry name" value="Telomerase_RT"/>
</dbReference>
<dbReference type="InterPro" id="IPR049139">
    <property type="entry name" value="TERT_C"/>
</dbReference>
<dbReference type="InterPro" id="IPR043502">
    <property type="entry name" value="DNA/RNA_pol_sf"/>
</dbReference>
<evidence type="ECO:0000256" key="3">
    <source>
        <dbReference type="ARBA" id="ARBA00016182"/>
    </source>
</evidence>
<dbReference type="GO" id="GO:0003720">
    <property type="term" value="F:telomerase activity"/>
    <property type="evidence" value="ECO:0007669"/>
    <property type="project" value="InterPro"/>
</dbReference>
<sequence>MILSENKSTHNVICTGYNKHTRSSIVLEALTSSSWSLLKKRVGDGLMVHLLRYSSIFLPLNRKKHHQVAGIAINDLCWQHLKHISVSKNQQQPSSGVPERYHKADYASMDIDIPECSVNCQADSTIDVDLSQHTQENGVLSVALSKKRSRSHACRRKRKRKKLSTQHTCDPKCSLPEEKIKSLCSCCLVWETLQKVYKENHINKRPMLYKLKSTSSVLPDKHILNTLRPNASGANVLFEDIFGLTDVGIALQSTECSHSSDTCVTRTTCLYHSLHKLLRNIIRKAIHCPRLNILNKHILDQNSIEGESSVYVNVKQQSNYQDLSCSKHQVSSFVWAVCMNIIPRELLGNWRILRKNISKFISLRIYEKFSLHQCMHKLKLSEFKFLSGNNSVCNSRINRNLLERWIYWLFSSIVVPLLQANFYVTESEHGKLQVFFYEKSVWEKLMKTSIACLKKECYRSLSVNSVKRIVNSRNFGFSRVRFRPKATGIRPLANLKSSSRVQFSHAVKEFKAVNVVLQDLHVVLKDVQIKNPEKLGSSVFSYNDVHKHLRNFLSRAKNGSDTLPCVYMVVADVQRAYDCINQDKLLQVMKDVIVDDHLLHQTHQIIASNRHFQVCSYINLCKQFRSHVQDRSSHSIVVDQGRSKKARKDDLHYNLEQHVKNNLLLIDDRFYQQNVGIPQGSILSSLLCSFYFGHMENNKLIPFLDKVTKSESSDKPDFMLLRFIDDFLFISTSKKLALGFFSRLQRGFCEYNCNMNKDKFGLSFDLDKIQSQSNRLCFGNKFLRWSGLFVNCKTLEVQADYTRYLEGHLRSTLTVCWHGNPGRHFRRKMCDYLRPKCHAIFYDSNINSAAVVRLNIYQAILLCAMKFHCYVCDLSDICCLDSGSYLDMICNSLRYMYRLMKRRVYYMRADPGLRPTLNVKRWEVEWLGLTAYFGVLKRKQSRYNDLLHFLELKLRNFKLKLADIESPDLKFAVDKSNSSVLWKIKY</sequence>
<dbReference type="Pfam" id="PF12009">
    <property type="entry name" value="Telomerase_RBD"/>
    <property type="match status" value="1"/>
</dbReference>
<evidence type="ECO:0000256" key="13">
    <source>
        <dbReference type="RuleBase" id="RU365061"/>
    </source>
</evidence>
<accession>A0A5N6MLW3</accession>
<keyword evidence="7 13" id="KW-0479">Metal-binding</keyword>
<dbReference type="PROSITE" id="PS50878">
    <property type="entry name" value="RT_POL"/>
    <property type="match status" value="1"/>
</dbReference>
<feature type="domain" description="Reverse transcriptase" evidence="14">
    <location>
        <begin position="464"/>
        <end position="790"/>
    </location>
</feature>
<comment type="catalytic activity">
    <reaction evidence="12 13">
        <text>DNA(n) + a 2'-deoxyribonucleoside 5'-triphosphate = DNA(n+1) + diphosphate</text>
        <dbReference type="Rhea" id="RHEA:22508"/>
        <dbReference type="Rhea" id="RHEA-COMP:17339"/>
        <dbReference type="Rhea" id="RHEA-COMP:17340"/>
        <dbReference type="ChEBI" id="CHEBI:33019"/>
        <dbReference type="ChEBI" id="CHEBI:61560"/>
        <dbReference type="ChEBI" id="CHEBI:173112"/>
        <dbReference type="EC" id="2.7.7.49"/>
    </reaction>
</comment>
<comment type="function">
    <text evidence="13">Telomerase is a ribonucleoprotein enzyme essential for the replication of chromosome termini in most eukaryotes. It elongates telomeres. It is a reverse transcriptase that adds simple sequence repeats to chromosome ends by copying a template sequence within the RNA component of the enzyme.</text>
</comment>
<dbReference type="SUPFAM" id="SSF56672">
    <property type="entry name" value="DNA/RNA polymerases"/>
    <property type="match status" value="1"/>
</dbReference>
<keyword evidence="5 13" id="KW-0808">Transferase</keyword>
<dbReference type="PANTHER" id="PTHR12066:SF0">
    <property type="entry name" value="TELOMERASE REVERSE TRANSCRIPTASE"/>
    <property type="match status" value="1"/>
</dbReference>
<dbReference type="GO" id="GO:0070034">
    <property type="term" value="F:telomerase RNA binding"/>
    <property type="evidence" value="ECO:0007669"/>
    <property type="project" value="TreeGrafter"/>
</dbReference>
<evidence type="ECO:0000256" key="5">
    <source>
        <dbReference type="ARBA" id="ARBA00022679"/>
    </source>
</evidence>
<dbReference type="GO" id="GO:0000333">
    <property type="term" value="C:telomerase catalytic core complex"/>
    <property type="evidence" value="ECO:0007669"/>
    <property type="project" value="TreeGrafter"/>
</dbReference>
<comment type="subcellular location">
    <subcellularLocation>
        <location evidence="13">Nucleus</location>
    </subcellularLocation>
    <subcellularLocation>
        <location evidence="13">Chromosome</location>
        <location evidence="13">Telomere</location>
    </subcellularLocation>
</comment>
<evidence type="ECO:0000313" key="16">
    <source>
        <dbReference type="Proteomes" id="UP000326396"/>
    </source>
</evidence>